<proteinExistence type="predicted"/>
<keyword evidence="1" id="KW-1133">Transmembrane helix</keyword>
<keyword evidence="1" id="KW-0812">Transmembrane</keyword>
<comment type="caution">
    <text evidence="2">The sequence shown here is derived from an EMBL/GenBank/DDBJ whole genome shotgun (WGS) entry which is preliminary data.</text>
</comment>
<sequence>MKERLIDLIIPLVLIIGSGYLLLSGIDGEVKVILTMAAAWAFRAGLIKRK</sequence>
<gene>
    <name evidence="2" type="ORF">S06H3_01469</name>
</gene>
<organism evidence="2">
    <name type="scientific">marine sediment metagenome</name>
    <dbReference type="NCBI Taxonomy" id="412755"/>
    <lineage>
        <taxon>unclassified sequences</taxon>
        <taxon>metagenomes</taxon>
        <taxon>ecological metagenomes</taxon>
    </lineage>
</organism>
<reference evidence="2" key="1">
    <citation type="journal article" date="2014" name="Front. Microbiol.">
        <title>High frequency of phylogenetically diverse reductive dehalogenase-homologous genes in deep subseafloor sedimentary metagenomes.</title>
        <authorList>
            <person name="Kawai M."/>
            <person name="Futagami T."/>
            <person name="Toyoda A."/>
            <person name="Takaki Y."/>
            <person name="Nishi S."/>
            <person name="Hori S."/>
            <person name="Arai W."/>
            <person name="Tsubouchi T."/>
            <person name="Morono Y."/>
            <person name="Uchiyama I."/>
            <person name="Ito T."/>
            <person name="Fujiyama A."/>
            <person name="Inagaki F."/>
            <person name="Takami H."/>
        </authorList>
    </citation>
    <scope>NUCLEOTIDE SEQUENCE</scope>
    <source>
        <strain evidence="2">Expedition CK06-06</strain>
    </source>
</reference>
<name>X1JRY5_9ZZZZ</name>
<dbReference type="EMBL" id="BARV01000370">
    <property type="protein sequence ID" value="GAH97476.1"/>
    <property type="molecule type" value="Genomic_DNA"/>
</dbReference>
<evidence type="ECO:0000313" key="2">
    <source>
        <dbReference type="EMBL" id="GAH97476.1"/>
    </source>
</evidence>
<feature type="transmembrane region" description="Helical" evidence="1">
    <location>
        <begin position="5"/>
        <end position="23"/>
    </location>
</feature>
<keyword evidence="1" id="KW-0472">Membrane</keyword>
<evidence type="ECO:0000256" key="1">
    <source>
        <dbReference type="SAM" id="Phobius"/>
    </source>
</evidence>
<protein>
    <submittedName>
        <fullName evidence="2">Uncharacterized protein</fullName>
    </submittedName>
</protein>
<accession>X1JRY5</accession>
<dbReference type="AlphaFoldDB" id="X1JRY5"/>